<dbReference type="SUPFAM" id="SSF51430">
    <property type="entry name" value="NAD(P)-linked oxidoreductase"/>
    <property type="match status" value="1"/>
</dbReference>
<evidence type="ECO:0000313" key="6">
    <source>
        <dbReference type="EMBL" id="GMI12100.1"/>
    </source>
</evidence>
<keyword evidence="1" id="KW-0560">Oxidoreductase</keyword>
<dbReference type="PANTHER" id="PTHR11732">
    <property type="entry name" value="ALDO/KETO REDUCTASE"/>
    <property type="match status" value="1"/>
</dbReference>
<dbReference type="PROSITE" id="PS00063">
    <property type="entry name" value="ALDOKETO_REDUCTASE_3"/>
    <property type="match status" value="1"/>
</dbReference>
<dbReference type="Proteomes" id="UP001165122">
    <property type="component" value="Unassembled WGS sequence"/>
</dbReference>
<evidence type="ECO:0000256" key="1">
    <source>
        <dbReference type="ARBA" id="ARBA00023002"/>
    </source>
</evidence>
<accession>A0A9W7FH99</accession>
<name>A0A9W7FH99_9STRA</name>
<dbReference type="PROSITE" id="PS00798">
    <property type="entry name" value="ALDOKETO_REDUCTASE_1"/>
    <property type="match status" value="1"/>
</dbReference>
<evidence type="ECO:0000259" key="5">
    <source>
        <dbReference type="Pfam" id="PF00248"/>
    </source>
</evidence>
<dbReference type="Gene3D" id="3.20.20.100">
    <property type="entry name" value="NADP-dependent oxidoreductase domain"/>
    <property type="match status" value="1"/>
</dbReference>
<gene>
    <name evidence="6" type="ORF">TrLO_g2639</name>
</gene>
<feature type="domain" description="NADP-dependent oxidoreductase" evidence="5">
    <location>
        <begin position="20"/>
        <end position="313"/>
    </location>
</feature>
<dbReference type="Pfam" id="PF00248">
    <property type="entry name" value="Aldo_ket_red"/>
    <property type="match status" value="1"/>
</dbReference>
<sequence length="348" mass="39222">MADQEQSTLALKNGHHLPRIGLGTFQATQQGLVGSAVKYAVKAGYRLIDCASGYGNQKEIGAALKELFEEGAVKREDLFIVSKLFQTHHAGTQHEDGDRRCVESLDETLEDLGLDYLDLYLIHWPFGFQEKKLDDSEGIKQPLRLGDGSPNPIWNIKMEYLDTWRCFEKFVANGKCKSIGVSNFTEEQLQQIIDMCTIPPAVNQIEVHPYLLQQNLHSYCAEKNIRVMGYSPLGSTSSNHPQKYGVNLLSNPVIKVIAEKLGKTAAQILIKWTTQNNSNLITIPKSTTPSRIVENVSLDFEIENEDVKKINELDCGHRYFISYLKKPGNDNIWHSGVIEEGNDDDWVR</sequence>
<dbReference type="InterPro" id="IPR023210">
    <property type="entry name" value="NADP_OxRdtase_dom"/>
</dbReference>
<evidence type="ECO:0000256" key="4">
    <source>
        <dbReference type="PIRSR" id="PIRSR000097-3"/>
    </source>
</evidence>
<reference evidence="7" key="1">
    <citation type="journal article" date="2023" name="Commun. Biol.">
        <title>Genome analysis of Parmales, the sister group of diatoms, reveals the evolutionary specialization of diatoms from phago-mixotrophs to photoautotrophs.</title>
        <authorList>
            <person name="Ban H."/>
            <person name="Sato S."/>
            <person name="Yoshikawa S."/>
            <person name="Yamada K."/>
            <person name="Nakamura Y."/>
            <person name="Ichinomiya M."/>
            <person name="Sato N."/>
            <person name="Blanc-Mathieu R."/>
            <person name="Endo H."/>
            <person name="Kuwata A."/>
            <person name="Ogata H."/>
        </authorList>
    </citation>
    <scope>NUCLEOTIDE SEQUENCE [LARGE SCALE GENOMIC DNA]</scope>
    <source>
        <strain evidence="7">NIES 3700</strain>
    </source>
</reference>
<dbReference type="PROSITE" id="PS00062">
    <property type="entry name" value="ALDOKETO_REDUCTASE_2"/>
    <property type="match status" value="1"/>
</dbReference>
<feature type="site" description="Lowers pKa of active site Tyr" evidence="4">
    <location>
        <position position="83"/>
    </location>
</feature>
<evidence type="ECO:0000256" key="2">
    <source>
        <dbReference type="PIRSR" id="PIRSR000097-1"/>
    </source>
</evidence>
<dbReference type="CDD" id="cd19071">
    <property type="entry name" value="AKR_AKR1-5-like"/>
    <property type="match status" value="1"/>
</dbReference>
<dbReference type="AlphaFoldDB" id="A0A9W7FH99"/>
<dbReference type="OrthoDB" id="416253at2759"/>
<keyword evidence="7" id="KW-1185">Reference proteome</keyword>
<feature type="active site" description="Proton donor" evidence="2">
    <location>
        <position position="54"/>
    </location>
</feature>
<feature type="binding site" evidence="3">
    <location>
        <position position="123"/>
    </location>
    <ligand>
        <name>substrate</name>
    </ligand>
</feature>
<evidence type="ECO:0000313" key="7">
    <source>
        <dbReference type="Proteomes" id="UP001165122"/>
    </source>
</evidence>
<dbReference type="EMBL" id="BRXW01000171">
    <property type="protein sequence ID" value="GMI12100.1"/>
    <property type="molecule type" value="Genomic_DNA"/>
</dbReference>
<protein>
    <recommendedName>
        <fullName evidence="5">NADP-dependent oxidoreductase domain-containing protein</fullName>
    </recommendedName>
</protein>
<dbReference type="FunFam" id="3.20.20.100:FF:000002">
    <property type="entry name" value="2,5-diketo-D-gluconic acid reductase A"/>
    <property type="match status" value="1"/>
</dbReference>
<organism evidence="6 7">
    <name type="scientific">Triparma laevis f. longispina</name>
    <dbReference type="NCBI Taxonomy" id="1714387"/>
    <lineage>
        <taxon>Eukaryota</taxon>
        <taxon>Sar</taxon>
        <taxon>Stramenopiles</taxon>
        <taxon>Ochrophyta</taxon>
        <taxon>Bolidophyceae</taxon>
        <taxon>Parmales</taxon>
        <taxon>Triparmaceae</taxon>
        <taxon>Triparma</taxon>
    </lineage>
</organism>
<dbReference type="GO" id="GO:0016616">
    <property type="term" value="F:oxidoreductase activity, acting on the CH-OH group of donors, NAD or NADP as acceptor"/>
    <property type="evidence" value="ECO:0007669"/>
    <property type="project" value="UniProtKB-ARBA"/>
</dbReference>
<dbReference type="InterPro" id="IPR020471">
    <property type="entry name" value="AKR"/>
</dbReference>
<dbReference type="PRINTS" id="PR00069">
    <property type="entry name" value="ALDKETRDTASE"/>
</dbReference>
<proteinExistence type="predicted"/>
<dbReference type="InterPro" id="IPR018170">
    <property type="entry name" value="Aldo/ket_reductase_CS"/>
</dbReference>
<comment type="caution">
    <text evidence="6">The sequence shown here is derived from an EMBL/GenBank/DDBJ whole genome shotgun (WGS) entry which is preliminary data.</text>
</comment>
<evidence type="ECO:0000256" key="3">
    <source>
        <dbReference type="PIRSR" id="PIRSR000097-2"/>
    </source>
</evidence>
<dbReference type="PIRSF" id="PIRSF000097">
    <property type="entry name" value="AKR"/>
    <property type="match status" value="1"/>
</dbReference>
<dbReference type="InterPro" id="IPR036812">
    <property type="entry name" value="NAD(P)_OxRdtase_dom_sf"/>
</dbReference>